<evidence type="ECO:0000256" key="1">
    <source>
        <dbReference type="ARBA" id="ARBA00001947"/>
    </source>
</evidence>
<comment type="catalytic activity">
    <reaction evidence="8">
        <text>L-methionyl-[protein] + [thioredoxin]-disulfide + H2O = L-methionyl-(R)-S-oxide-[protein] + [thioredoxin]-dithiol</text>
        <dbReference type="Rhea" id="RHEA:24164"/>
        <dbReference type="Rhea" id="RHEA-COMP:10698"/>
        <dbReference type="Rhea" id="RHEA-COMP:10700"/>
        <dbReference type="Rhea" id="RHEA-COMP:12313"/>
        <dbReference type="Rhea" id="RHEA-COMP:12314"/>
        <dbReference type="ChEBI" id="CHEBI:15377"/>
        <dbReference type="ChEBI" id="CHEBI:16044"/>
        <dbReference type="ChEBI" id="CHEBI:29950"/>
        <dbReference type="ChEBI" id="CHEBI:45764"/>
        <dbReference type="ChEBI" id="CHEBI:50058"/>
        <dbReference type="EC" id="1.8.4.12"/>
    </reaction>
</comment>
<dbReference type="AlphaFoldDB" id="A0A348WQZ3"/>
<dbReference type="GO" id="GO:0046872">
    <property type="term" value="F:metal ion binding"/>
    <property type="evidence" value="ECO:0007669"/>
    <property type="project" value="UniProtKB-KW"/>
</dbReference>
<sequence length="137" mass="15573">MSNQQSDTNWNDLSDEQWRERLTPEQYQILRQQGTEAPFSGDFIQVNEHGEYHCAGCGQLLFTGQQQFEGHCGWPSFDEAIDGAIEYREDSSHGMQRIEIVCSRCKGHLGHVFNDGPTETGQRYCVNSLALTNRGED</sequence>
<dbReference type="STRING" id="314276.OS145_06302"/>
<dbReference type="PANTHER" id="PTHR10173">
    <property type="entry name" value="METHIONINE SULFOXIDE REDUCTASE"/>
    <property type="match status" value="1"/>
</dbReference>
<dbReference type="InterPro" id="IPR002579">
    <property type="entry name" value="Met_Sox_Rdtase_MsrB_dom"/>
</dbReference>
<feature type="domain" description="MsrB" evidence="10">
    <location>
        <begin position="15"/>
        <end position="136"/>
    </location>
</feature>
<protein>
    <recommendedName>
        <fullName evidence="4">Peptide methionine sulfoxide reductase MsrB</fullName>
        <ecNumber evidence="3">1.8.4.12</ecNumber>
    </recommendedName>
    <alternativeName>
        <fullName evidence="9">Peptide-methionine (R)-S-oxide reductase</fullName>
    </alternativeName>
</protein>
<evidence type="ECO:0000256" key="3">
    <source>
        <dbReference type="ARBA" id="ARBA00012499"/>
    </source>
</evidence>
<evidence type="ECO:0000256" key="4">
    <source>
        <dbReference type="ARBA" id="ARBA00021130"/>
    </source>
</evidence>
<evidence type="ECO:0000313" key="11">
    <source>
        <dbReference type="EMBL" id="HAR56955.1"/>
    </source>
</evidence>
<organism evidence="11 12">
    <name type="scientific">Idiomarina baltica</name>
    <dbReference type="NCBI Taxonomy" id="190892"/>
    <lineage>
        <taxon>Bacteria</taxon>
        <taxon>Pseudomonadati</taxon>
        <taxon>Pseudomonadota</taxon>
        <taxon>Gammaproteobacteria</taxon>
        <taxon>Alteromonadales</taxon>
        <taxon>Idiomarinaceae</taxon>
        <taxon>Idiomarina</taxon>
    </lineage>
</organism>
<dbReference type="PANTHER" id="PTHR10173:SF52">
    <property type="entry name" value="METHIONINE-R-SULFOXIDE REDUCTASE B1"/>
    <property type="match status" value="1"/>
</dbReference>
<dbReference type="RefSeq" id="WP_006955833.1">
    <property type="nucleotide sequence ID" value="NZ_DAIRLQ010000011.1"/>
</dbReference>
<evidence type="ECO:0000313" key="12">
    <source>
        <dbReference type="Proteomes" id="UP000262878"/>
    </source>
</evidence>
<dbReference type="FunFam" id="2.170.150.20:FF:000001">
    <property type="entry name" value="Peptide methionine sulfoxide reductase MsrB"/>
    <property type="match status" value="1"/>
</dbReference>
<comment type="caution">
    <text evidence="11">The sequence shown here is derived from an EMBL/GenBank/DDBJ whole genome shotgun (WGS) entry which is preliminary data.</text>
</comment>
<dbReference type="Gene3D" id="2.170.150.20">
    <property type="entry name" value="Peptide methionine sulfoxide reductase"/>
    <property type="match status" value="1"/>
</dbReference>
<dbReference type="Pfam" id="PF01641">
    <property type="entry name" value="SelR"/>
    <property type="match status" value="1"/>
</dbReference>
<dbReference type="NCBIfam" id="TIGR00357">
    <property type="entry name" value="peptide-methionine (R)-S-oxide reductase MsrB"/>
    <property type="match status" value="1"/>
</dbReference>
<dbReference type="GO" id="GO:0030091">
    <property type="term" value="P:protein repair"/>
    <property type="evidence" value="ECO:0007669"/>
    <property type="project" value="InterPro"/>
</dbReference>
<proteinExistence type="inferred from homology"/>
<keyword evidence="6" id="KW-0862">Zinc</keyword>
<accession>A0A348WQZ3</accession>
<evidence type="ECO:0000259" key="10">
    <source>
        <dbReference type="PROSITE" id="PS51790"/>
    </source>
</evidence>
<evidence type="ECO:0000256" key="5">
    <source>
        <dbReference type="ARBA" id="ARBA00022723"/>
    </source>
</evidence>
<dbReference type="EC" id="1.8.4.12" evidence="3"/>
<name>A0A348WQZ3_9GAMM</name>
<dbReference type="GO" id="GO:0033743">
    <property type="term" value="F:peptide-methionine (R)-S-oxide reductase activity"/>
    <property type="evidence" value="ECO:0007669"/>
    <property type="project" value="UniProtKB-EC"/>
</dbReference>
<evidence type="ECO:0000256" key="9">
    <source>
        <dbReference type="ARBA" id="ARBA00075819"/>
    </source>
</evidence>
<comment type="cofactor">
    <cofactor evidence="1">
        <name>Zn(2+)</name>
        <dbReference type="ChEBI" id="CHEBI:29105"/>
    </cofactor>
</comment>
<evidence type="ECO:0000256" key="6">
    <source>
        <dbReference type="ARBA" id="ARBA00022833"/>
    </source>
</evidence>
<dbReference type="SUPFAM" id="SSF51316">
    <property type="entry name" value="Mss4-like"/>
    <property type="match status" value="1"/>
</dbReference>
<dbReference type="EMBL" id="DMUP01000223">
    <property type="protein sequence ID" value="HAR56955.1"/>
    <property type="molecule type" value="Genomic_DNA"/>
</dbReference>
<dbReference type="GO" id="GO:0005737">
    <property type="term" value="C:cytoplasm"/>
    <property type="evidence" value="ECO:0007669"/>
    <property type="project" value="TreeGrafter"/>
</dbReference>
<keyword evidence="5" id="KW-0479">Metal-binding</keyword>
<keyword evidence="7" id="KW-0560">Oxidoreductase</keyword>
<evidence type="ECO:0000256" key="8">
    <source>
        <dbReference type="ARBA" id="ARBA00048488"/>
    </source>
</evidence>
<dbReference type="GO" id="GO:0006979">
    <property type="term" value="P:response to oxidative stress"/>
    <property type="evidence" value="ECO:0007669"/>
    <property type="project" value="InterPro"/>
</dbReference>
<evidence type="ECO:0000256" key="7">
    <source>
        <dbReference type="ARBA" id="ARBA00023002"/>
    </source>
</evidence>
<evidence type="ECO:0000256" key="2">
    <source>
        <dbReference type="ARBA" id="ARBA00007174"/>
    </source>
</evidence>
<reference evidence="11 12" key="1">
    <citation type="journal article" date="2018" name="Nat. Biotechnol.">
        <title>A standardized bacterial taxonomy based on genome phylogeny substantially revises the tree of life.</title>
        <authorList>
            <person name="Parks D.H."/>
            <person name="Chuvochina M."/>
            <person name="Waite D.W."/>
            <person name="Rinke C."/>
            <person name="Skarshewski A."/>
            <person name="Chaumeil P.A."/>
            <person name="Hugenholtz P."/>
        </authorList>
    </citation>
    <scope>NUCLEOTIDE SEQUENCE [LARGE SCALE GENOMIC DNA]</scope>
    <source>
        <strain evidence="11">UBA9360</strain>
    </source>
</reference>
<comment type="similarity">
    <text evidence="2">Belongs to the MsrB Met sulfoxide reductase family.</text>
</comment>
<dbReference type="InterPro" id="IPR011057">
    <property type="entry name" value="Mss4-like_sf"/>
</dbReference>
<dbReference type="InterPro" id="IPR028427">
    <property type="entry name" value="Met_Sox_Rdtase_MsrB"/>
</dbReference>
<dbReference type="Proteomes" id="UP000262878">
    <property type="component" value="Unassembled WGS sequence"/>
</dbReference>
<gene>
    <name evidence="11" type="primary">msrB</name>
    <name evidence="11" type="ORF">DCR58_09265</name>
</gene>
<dbReference type="PROSITE" id="PS51790">
    <property type="entry name" value="MSRB"/>
    <property type="match status" value="1"/>
</dbReference>